<dbReference type="InterPro" id="IPR029018">
    <property type="entry name" value="Hex-like_dom2"/>
</dbReference>
<dbReference type="Pfam" id="PF02838">
    <property type="entry name" value="Glyco_hydro_20b"/>
    <property type="match status" value="1"/>
</dbReference>
<protein>
    <recommendedName>
        <fullName evidence="3">beta-N-acetylhexosaminidase</fullName>
        <ecNumber evidence="3">3.2.1.52</ecNumber>
    </recommendedName>
    <alternativeName>
        <fullName evidence="6">Beta-N-acetylhexosaminidase</fullName>
    </alternativeName>
    <alternativeName>
        <fullName evidence="7">N-acetyl-beta-glucosaminidase</fullName>
    </alternativeName>
</protein>
<evidence type="ECO:0000256" key="3">
    <source>
        <dbReference type="ARBA" id="ARBA00012663"/>
    </source>
</evidence>
<feature type="domain" description="Glycoside hydrolase family 20 catalytic" evidence="8">
    <location>
        <begin position="257"/>
        <end position="604"/>
    </location>
</feature>
<organism evidence="10 11">
    <name type="scientific">Vibrio variabilis</name>
    <dbReference type="NCBI Taxonomy" id="990271"/>
    <lineage>
        <taxon>Bacteria</taxon>
        <taxon>Pseudomonadati</taxon>
        <taxon>Pseudomonadota</taxon>
        <taxon>Gammaproteobacteria</taxon>
        <taxon>Vibrionales</taxon>
        <taxon>Vibrionaceae</taxon>
        <taxon>Vibrio</taxon>
    </lineage>
</organism>
<evidence type="ECO:0000259" key="8">
    <source>
        <dbReference type="Pfam" id="PF00728"/>
    </source>
</evidence>
<dbReference type="Gene3D" id="3.30.379.10">
    <property type="entry name" value="Chitobiase/beta-hexosaminidase domain 2-like"/>
    <property type="match status" value="1"/>
</dbReference>
<reference evidence="11" key="1">
    <citation type="submission" date="2014-09" db="EMBL/GenBank/DDBJ databases">
        <title>Vibrio variabilis JCM 19239. (C206) whole genome shotgun sequence.</title>
        <authorList>
            <person name="Sawabe T."/>
            <person name="Meirelles P."/>
            <person name="Nakanishi M."/>
            <person name="Sayaka M."/>
            <person name="Hattori M."/>
            <person name="Ohkuma M."/>
        </authorList>
    </citation>
    <scope>NUCLEOTIDE SEQUENCE [LARGE SCALE GENOMIC DNA]</scope>
    <source>
        <strain evidence="11">JCM 19239</strain>
    </source>
</reference>
<dbReference type="InterPro" id="IPR025705">
    <property type="entry name" value="Beta_hexosaminidase_sua/sub"/>
</dbReference>
<gene>
    <name evidence="10" type="ORF">JCM19239_50</name>
</gene>
<dbReference type="Gene3D" id="3.20.20.80">
    <property type="entry name" value="Glycosidases"/>
    <property type="match status" value="1"/>
</dbReference>
<evidence type="ECO:0000313" key="10">
    <source>
        <dbReference type="EMBL" id="GAL26834.1"/>
    </source>
</evidence>
<dbReference type="EC" id="3.2.1.52" evidence="3"/>
<sequence>MDFRVDLAIVEHLAKGCRFGLTLHNLSEKSHANWKLNFAFECFVIPDSLSQGELTQVGTFCTLNVNETPLYANNHVYVEFCTATSAFNLLSDGINDAYLDTDAETQLPVAVSPIVLGAVDDRRVSLPEVGAGRHALIPHPQYMEFGESVFELTRYSQICVEDQSMQCVANWLSEEVERLFGLSHKSIGQQDIRFRHSPVLDSEAYKLTVDGSGIEIESNSNAGFTYGCATLIQLMDFDHERHTIYVPHVRIQDAPRFRYRGVMLDSARSFQPVTEIKRVINLLAHYKINTFHWHLTDDEGWRVEIKAYPELTDIGAWRGPTHPLKPQLHSIGDYYGGFYSQQEIREIVQYASDRSIQVIPEIDIPGHSRAAITALPDLLVDPEDQSHYRSEQNYTDNVLSPGISGTYQFLDAVLEEIAQLFPAPYVHIGADQVPVGVWTNSPSCRELMAEQGYRNPKDLQGHLLRYVEDKLKSMGKRMLGWEEAHFGSKVSKDTVVYSWLSEEAAINSAKLGYDVILQPGQSTYLDMAQDYSVCELGVYRSHIITLENAYQYEPLVQLHEQDPIKKRILGMQAALWTERVTSPERLDYMMFPRLVALAETAWTQDHSKDFHAFLSRLKPHLQLLDRQDVRYRHPCQRAKKRMADVQHSKPTLLNEFKFSPIRISSCNTATSITRTENMSSLVPMPPLLGLTT</sequence>
<evidence type="ECO:0000256" key="5">
    <source>
        <dbReference type="ARBA" id="ARBA00023295"/>
    </source>
</evidence>
<evidence type="ECO:0000256" key="4">
    <source>
        <dbReference type="ARBA" id="ARBA00022801"/>
    </source>
</evidence>
<evidence type="ECO:0000256" key="1">
    <source>
        <dbReference type="ARBA" id="ARBA00001231"/>
    </source>
</evidence>
<keyword evidence="4" id="KW-0378">Hydrolase</keyword>
<evidence type="ECO:0000259" key="9">
    <source>
        <dbReference type="Pfam" id="PF02838"/>
    </source>
</evidence>
<proteinExistence type="inferred from homology"/>
<dbReference type="PRINTS" id="PR00738">
    <property type="entry name" value="GLHYDRLASE20"/>
</dbReference>
<evidence type="ECO:0000256" key="7">
    <source>
        <dbReference type="ARBA" id="ARBA00033000"/>
    </source>
</evidence>
<dbReference type="PANTHER" id="PTHR22600:SF57">
    <property type="entry name" value="BETA-N-ACETYLHEXOSAMINIDASE"/>
    <property type="match status" value="1"/>
</dbReference>
<dbReference type="SUPFAM" id="SSF51445">
    <property type="entry name" value="(Trans)glycosidases"/>
    <property type="match status" value="1"/>
</dbReference>
<keyword evidence="11" id="KW-1185">Reference proteome</keyword>
<dbReference type="InterPro" id="IPR015882">
    <property type="entry name" value="HEX_bac_N"/>
</dbReference>
<evidence type="ECO:0000256" key="2">
    <source>
        <dbReference type="ARBA" id="ARBA00006285"/>
    </source>
</evidence>
<dbReference type="Proteomes" id="UP000029223">
    <property type="component" value="Unassembled WGS sequence"/>
</dbReference>
<dbReference type="CDD" id="cd06563">
    <property type="entry name" value="GH20_chitobiase-like"/>
    <property type="match status" value="1"/>
</dbReference>
<dbReference type="SUPFAM" id="SSF55545">
    <property type="entry name" value="beta-N-acetylhexosaminidase-like domain"/>
    <property type="match status" value="1"/>
</dbReference>
<dbReference type="Pfam" id="PF00728">
    <property type="entry name" value="Glyco_hydro_20"/>
    <property type="match status" value="1"/>
</dbReference>
<name>A0ABQ0JDJ7_9VIBR</name>
<evidence type="ECO:0000313" key="11">
    <source>
        <dbReference type="Proteomes" id="UP000029223"/>
    </source>
</evidence>
<keyword evidence="5" id="KW-0326">Glycosidase</keyword>
<comment type="similarity">
    <text evidence="2">Belongs to the glycosyl hydrolase 20 family.</text>
</comment>
<dbReference type="EMBL" id="BBMS01000022">
    <property type="protein sequence ID" value="GAL26834.1"/>
    <property type="molecule type" value="Genomic_DNA"/>
</dbReference>
<dbReference type="PANTHER" id="PTHR22600">
    <property type="entry name" value="BETA-HEXOSAMINIDASE"/>
    <property type="match status" value="1"/>
</dbReference>
<accession>A0ABQ0JDJ7</accession>
<dbReference type="InterPro" id="IPR015883">
    <property type="entry name" value="Glyco_hydro_20_cat"/>
</dbReference>
<feature type="domain" description="Beta-hexosaminidase bacterial type N-terminal" evidence="9">
    <location>
        <begin position="134"/>
        <end position="254"/>
    </location>
</feature>
<dbReference type="InterPro" id="IPR017853">
    <property type="entry name" value="GH"/>
</dbReference>
<comment type="catalytic activity">
    <reaction evidence="1">
        <text>Hydrolysis of terminal non-reducing N-acetyl-D-hexosamine residues in N-acetyl-beta-D-hexosaminides.</text>
        <dbReference type="EC" id="3.2.1.52"/>
    </reaction>
</comment>
<comment type="caution">
    <text evidence="10">The sequence shown here is derived from an EMBL/GenBank/DDBJ whole genome shotgun (WGS) entry which is preliminary data.</text>
</comment>
<evidence type="ECO:0000256" key="6">
    <source>
        <dbReference type="ARBA" id="ARBA00030512"/>
    </source>
</evidence>